<dbReference type="PANTHER" id="PTHR35535">
    <property type="entry name" value="HEAT SHOCK PROTEIN HSLJ"/>
    <property type="match status" value="1"/>
</dbReference>
<gene>
    <name evidence="4" type="ORF">HMPREF9336_01350</name>
</gene>
<keyword evidence="2" id="KW-0732">Signal</keyword>
<dbReference type="OrthoDB" id="507754at2"/>
<dbReference type="InterPro" id="IPR053147">
    <property type="entry name" value="Hsp_HslJ-like"/>
</dbReference>
<proteinExistence type="predicted"/>
<reference evidence="4 5" key="1">
    <citation type="journal article" date="2011" name="Stand. Genomic Sci.">
        <title>High quality draft genome sequence of Segniliparus rugosus CDC 945(T)= (ATCC BAA-974(T)).</title>
        <authorList>
            <person name="Earl A.M."/>
            <person name="Desjardins C.A."/>
            <person name="Fitzgerald M.G."/>
            <person name="Arachchi H.M."/>
            <person name="Zeng Q."/>
            <person name="Mehta T."/>
            <person name="Griggs A."/>
            <person name="Birren B.W."/>
            <person name="Toney N.C."/>
            <person name="Carr J."/>
            <person name="Posey J."/>
            <person name="Butler W.R."/>
        </authorList>
    </citation>
    <scope>NUCLEOTIDE SEQUENCE [LARGE SCALE GENOMIC DNA]</scope>
    <source>
        <strain evidence="5">ATCC BAA-974 / DSM 45345 / CCUG 50838 / CIP 108380 / JCM 13579 / CDC 945</strain>
    </source>
</reference>
<evidence type="ECO:0000313" key="5">
    <source>
        <dbReference type="Proteomes" id="UP000004816"/>
    </source>
</evidence>
<dbReference type="PANTHER" id="PTHR35535:SF2">
    <property type="entry name" value="DUF306 DOMAIN-CONTAINING PROTEIN"/>
    <property type="match status" value="1"/>
</dbReference>
<feature type="domain" description="DUF306" evidence="3">
    <location>
        <begin position="46"/>
        <end position="150"/>
    </location>
</feature>
<dbReference type="InterPro" id="IPR038670">
    <property type="entry name" value="HslJ-like_sf"/>
</dbReference>
<dbReference type="Pfam" id="PF03724">
    <property type="entry name" value="META"/>
    <property type="match status" value="1"/>
</dbReference>
<sequence length="179" mass="18634">MASALRTSFPLRAARLSFLLALAALLAGTGRATADPVHAAPDALLGRWTLVSAAGPGSEPLTRIKPGPILFEEKAGYLWASVRGGCNSLRAAGPIDGNTIALGQIVSTRMACPQPQMRVDDFLVNVFKGPGSYTIRPDGQLVLVSGQRTLALRRAEDRSDDGAEPEAGPESGGTTDEPA</sequence>
<name>E5XPC8_SEGRC</name>
<feature type="chain" id="PRO_5003202617" description="DUF306 domain-containing protein" evidence="2">
    <location>
        <begin position="35"/>
        <end position="179"/>
    </location>
</feature>
<keyword evidence="5" id="KW-1185">Reference proteome</keyword>
<comment type="caution">
    <text evidence="4">The sequence shown here is derived from an EMBL/GenBank/DDBJ whole genome shotgun (WGS) entry which is preliminary data.</text>
</comment>
<dbReference type="InterPro" id="IPR005184">
    <property type="entry name" value="DUF306_Meta_HslJ"/>
</dbReference>
<protein>
    <recommendedName>
        <fullName evidence="3">DUF306 domain-containing protein</fullName>
    </recommendedName>
</protein>
<accession>E5XPC8</accession>
<feature type="signal peptide" evidence="2">
    <location>
        <begin position="1"/>
        <end position="34"/>
    </location>
</feature>
<feature type="region of interest" description="Disordered" evidence="1">
    <location>
        <begin position="152"/>
        <end position="179"/>
    </location>
</feature>
<dbReference type="STRING" id="679197.HMPREF9336_01350"/>
<dbReference type="Proteomes" id="UP000004816">
    <property type="component" value="Unassembled WGS sequence"/>
</dbReference>
<dbReference type="Gene3D" id="2.40.128.270">
    <property type="match status" value="1"/>
</dbReference>
<dbReference type="RefSeq" id="WP_007468941.1">
    <property type="nucleotide sequence ID" value="NZ_KI391954.1"/>
</dbReference>
<evidence type="ECO:0000256" key="2">
    <source>
        <dbReference type="SAM" id="SignalP"/>
    </source>
</evidence>
<evidence type="ECO:0000259" key="3">
    <source>
        <dbReference type="Pfam" id="PF03724"/>
    </source>
</evidence>
<dbReference type="EMBL" id="ACZI02000003">
    <property type="protein sequence ID" value="EFV13788.1"/>
    <property type="molecule type" value="Genomic_DNA"/>
</dbReference>
<organism evidence="4 5">
    <name type="scientific">Segniliparus rugosus (strain ATCC BAA-974 / DSM 45345 / CCUG 50838 / CIP 108380 / JCM 13579 / CDC 945)</name>
    <dbReference type="NCBI Taxonomy" id="679197"/>
    <lineage>
        <taxon>Bacteria</taxon>
        <taxon>Bacillati</taxon>
        <taxon>Actinomycetota</taxon>
        <taxon>Actinomycetes</taxon>
        <taxon>Mycobacteriales</taxon>
        <taxon>Segniliparaceae</taxon>
        <taxon>Segniliparus</taxon>
    </lineage>
</organism>
<dbReference type="AlphaFoldDB" id="E5XPC8"/>
<dbReference type="HOGENOM" id="CLU_1721076_0_0_11"/>
<evidence type="ECO:0000313" key="4">
    <source>
        <dbReference type="EMBL" id="EFV13788.1"/>
    </source>
</evidence>
<evidence type="ECO:0000256" key="1">
    <source>
        <dbReference type="SAM" id="MobiDB-lite"/>
    </source>
</evidence>